<comment type="similarity">
    <text evidence="4">Belongs to the PEP-utilizing enzyme family.</text>
</comment>
<dbReference type="Gene3D" id="1.10.274.10">
    <property type="entry name" value="PtsI, HPr-binding domain"/>
    <property type="match status" value="1"/>
</dbReference>
<dbReference type="GO" id="GO:0016301">
    <property type="term" value="F:kinase activity"/>
    <property type="evidence" value="ECO:0007669"/>
    <property type="project" value="UniProtKB-KW"/>
</dbReference>
<feature type="domain" description="GAF" evidence="14">
    <location>
        <begin position="25"/>
        <end position="172"/>
    </location>
</feature>
<keyword evidence="9" id="KW-0808">Transferase</keyword>
<dbReference type="Pfam" id="PF00391">
    <property type="entry name" value="PEP-utilizers"/>
    <property type="match status" value="1"/>
</dbReference>
<dbReference type="NCBIfam" id="TIGR01417">
    <property type="entry name" value="PTS_I_fam"/>
    <property type="match status" value="1"/>
</dbReference>
<dbReference type="Pfam" id="PF05524">
    <property type="entry name" value="PEP-utilisers_N"/>
    <property type="match status" value="1"/>
</dbReference>
<dbReference type="eggNOG" id="COG3605">
    <property type="taxonomic scope" value="Bacteria"/>
</dbReference>
<dbReference type="InterPro" id="IPR008279">
    <property type="entry name" value="PEP-util_enz_mobile_dom"/>
</dbReference>
<keyword evidence="10" id="KW-0598">Phosphotransferase system</keyword>
<dbReference type="SUPFAM" id="SSF47831">
    <property type="entry name" value="Enzyme I of the PEP:sugar phosphotransferase system HPr-binding (sub)domain"/>
    <property type="match status" value="1"/>
</dbReference>
<comment type="catalytic activity">
    <reaction evidence="1">
        <text>L-histidyl-[protein] + phosphoenolpyruvate = N(pros)-phospho-L-histidyl-[protein] + pyruvate</text>
        <dbReference type="Rhea" id="RHEA:23880"/>
        <dbReference type="Rhea" id="RHEA-COMP:9745"/>
        <dbReference type="Rhea" id="RHEA-COMP:9746"/>
        <dbReference type="ChEBI" id="CHEBI:15361"/>
        <dbReference type="ChEBI" id="CHEBI:29979"/>
        <dbReference type="ChEBI" id="CHEBI:58702"/>
        <dbReference type="ChEBI" id="CHEBI:64837"/>
        <dbReference type="EC" id="2.7.3.9"/>
    </reaction>
</comment>
<evidence type="ECO:0000256" key="6">
    <source>
        <dbReference type="ARBA" id="ARBA00022448"/>
    </source>
</evidence>
<dbReference type="PANTHER" id="PTHR46244:SF1">
    <property type="entry name" value="PHOSPHOENOLPYRUVATE-DEPENDENT PHOSPHOTRANSFERASE SYSTEM"/>
    <property type="match status" value="1"/>
</dbReference>
<dbReference type="SUPFAM" id="SSF55781">
    <property type="entry name" value="GAF domain-like"/>
    <property type="match status" value="1"/>
</dbReference>
<gene>
    <name evidence="15" type="primary">ptsP [H]</name>
    <name evidence="15" type="ordered locus">TVNIR_3448</name>
</gene>
<evidence type="ECO:0000256" key="1">
    <source>
        <dbReference type="ARBA" id="ARBA00000683"/>
    </source>
</evidence>
<dbReference type="GO" id="GO:0008965">
    <property type="term" value="F:phosphoenolpyruvate-protein phosphotransferase activity"/>
    <property type="evidence" value="ECO:0007669"/>
    <property type="project" value="UniProtKB-EC"/>
</dbReference>
<dbReference type="InterPro" id="IPR040442">
    <property type="entry name" value="Pyrv_kinase-like_dom_sf"/>
</dbReference>
<dbReference type="EMBL" id="CP003989">
    <property type="protein sequence ID" value="AGA35084.1"/>
    <property type="molecule type" value="Genomic_DNA"/>
</dbReference>
<dbReference type="KEGG" id="tni:TVNIR_3448"/>
<dbReference type="SUPFAM" id="SSF52009">
    <property type="entry name" value="Phosphohistidine domain"/>
    <property type="match status" value="1"/>
</dbReference>
<comment type="subcellular location">
    <subcellularLocation>
        <location evidence="3">Cytoplasm</location>
    </subcellularLocation>
</comment>
<evidence type="ECO:0000256" key="10">
    <source>
        <dbReference type="ARBA" id="ARBA00022683"/>
    </source>
</evidence>
<evidence type="ECO:0000313" key="15">
    <source>
        <dbReference type="EMBL" id="AGA35084.1"/>
    </source>
</evidence>
<evidence type="ECO:0000256" key="4">
    <source>
        <dbReference type="ARBA" id="ARBA00007837"/>
    </source>
</evidence>
<dbReference type="InterPro" id="IPR036637">
    <property type="entry name" value="Phosphohistidine_dom_sf"/>
</dbReference>
<dbReference type="Proteomes" id="UP000010809">
    <property type="component" value="Chromosome"/>
</dbReference>
<keyword evidence="12" id="KW-0418">Kinase</keyword>
<keyword evidence="6" id="KW-0813">Transport</keyword>
<evidence type="ECO:0000256" key="12">
    <source>
        <dbReference type="ARBA" id="ARBA00022777"/>
    </source>
</evidence>
<dbReference type="InterPro" id="IPR008731">
    <property type="entry name" value="PTS_EIN"/>
</dbReference>
<keyword evidence="13" id="KW-0460">Magnesium</keyword>
<dbReference type="Gene3D" id="3.30.450.40">
    <property type="match status" value="1"/>
</dbReference>
<dbReference type="HOGENOM" id="CLU_007308_7_1_6"/>
<dbReference type="GO" id="GO:0046872">
    <property type="term" value="F:metal ion binding"/>
    <property type="evidence" value="ECO:0007669"/>
    <property type="project" value="UniProtKB-KW"/>
</dbReference>
<evidence type="ECO:0000256" key="5">
    <source>
        <dbReference type="ARBA" id="ARBA00012232"/>
    </source>
</evidence>
<evidence type="ECO:0000256" key="11">
    <source>
        <dbReference type="ARBA" id="ARBA00022723"/>
    </source>
</evidence>
<proteinExistence type="inferred from homology"/>
<dbReference type="InterPro" id="IPR029016">
    <property type="entry name" value="GAF-like_dom_sf"/>
</dbReference>
<keyword evidence="7" id="KW-0963">Cytoplasm</keyword>
<dbReference type="SMART" id="SM00065">
    <property type="entry name" value="GAF"/>
    <property type="match status" value="1"/>
</dbReference>
<dbReference type="InterPro" id="IPR003018">
    <property type="entry name" value="GAF"/>
</dbReference>
<dbReference type="GO" id="GO:0005737">
    <property type="term" value="C:cytoplasm"/>
    <property type="evidence" value="ECO:0007669"/>
    <property type="project" value="UniProtKB-SubCell"/>
</dbReference>
<dbReference type="Pfam" id="PF01590">
    <property type="entry name" value="GAF"/>
    <property type="match status" value="1"/>
</dbReference>
<keyword evidence="8" id="KW-0762">Sugar transport</keyword>
<sequence>MTTAATLSMLGVLRRVVQEVNGAADFFEALHIIVTRVRAALDIDVCSIYLKSPRSGRLVLMASEGLREESVGEVEMDVSEGLVGLVASRAEPINLENAPDHPRYRYFPETGEERFLSFLGVPIIQQRKLLGVLVVQHHEARRFDDEHVSFLITLGAQLAGAITQAEFTDEIASETPQISHVNVEATGIAGAPGVAIGRAVVAYRLAQLDSIPDREARDIDQELARFTAAVTATRGEIEDLKRRTEQVLPAEERILFDAYLMLLGSDSLVHRTEARIRAGQWAAGALRDTVRESVRVFEDMEDAYLRERAADIRDLGRRVLSHLLPDEGSDQEFPDGGILVGEDLTASHLAEVPIERLGAIVSARGTGSSHIAILARALSVPAVMGVADLPVSRLEDREVLVDGYRGRLYVNPGPELRAEFRRLVREERELEEGLRELALEPAATRDGRAVPVLANSGLLADIKPSLNSGAEGVGLYRTEVPFMIRDRFPGEEEQVEIYRQILASFDPMPVTLRTLDVGGDKALPYFPVQEDNPFLGWRGIRLTLDHPEIFLTQLRAMLKASREHPNLQILFPMITTLEELKEALVLLNRARDELLDEGFLIPMPRVGAMVEVPAAVYLVETLARRVDFLSVGTNDLVQYLLAVDRNNARVANLYDTLHPASIRALELIAEGARRAGKPVSVCGEMASDPAAIILLLGMGIDSLSVSVSAIARVKWVIRSFSTDRAEALLAQCRLLENPGQIRSLLNNALVQAGLGGLVRAGKN</sequence>
<dbReference type="EC" id="2.7.3.9" evidence="5"/>
<dbReference type="PANTHER" id="PTHR46244">
    <property type="entry name" value="PHOSPHOENOLPYRUVATE-PROTEIN PHOSPHOTRANSFERASE"/>
    <property type="match status" value="1"/>
</dbReference>
<organism evidence="15 16">
    <name type="scientific">Thioalkalivibrio nitratireducens (strain DSM 14787 / UNIQEM 213 / ALEN2)</name>
    <dbReference type="NCBI Taxonomy" id="1255043"/>
    <lineage>
        <taxon>Bacteria</taxon>
        <taxon>Pseudomonadati</taxon>
        <taxon>Pseudomonadota</taxon>
        <taxon>Gammaproteobacteria</taxon>
        <taxon>Chromatiales</taxon>
        <taxon>Ectothiorhodospiraceae</taxon>
        <taxon>Thioalkalivibrio</taxon>
    </lineage>
</organism>
<comment type="cofactor">
    <cofactor evidence="2">
        <name>Mg(2+)</name>
        <dbReference type="ChEBI" id="CHEBI:18420"/>
    </cofactor>
</comment>
<dbReference type="InterPro" id="IPR015813">
    <property type="entry name" value="Pyrv/PenolPyrv_kinase-like_dom"/>
</dbReference>
<dbReference type="PROSITE" id="PS00742">
    <property type="entry name" value="PEP_ENZYMES_2"/>
    <property type="match status" value="1"/>
</dbReference>
<dbReference type="SUPFAM" id="SSF51621">
    <property type="entry name" value="Phosphoenolpyruvate/pyruvate domain"/>
    <property type="match status" value="1"/>
</dbReference>
<keyword evidence="16" id="KW-1185">Reference proteome</keyword>
<dbReference type="InterPro" id="IPR050499">
    <property type="entry name" value="PEP-utilizing_PTS_enzyme"/>
</dbReference>
<dbReference type="InterPro" id="IPR006318">
    <property type="entry name" value="PTS_EI-like"/>
</dbReference>
<dbReference type="NCBIfam" id="NF008283">
    <property type="entry name" value="PRK11061.1"/>
    <property type="match status" value="1"/>
</dbReference>
<dbReference type="Pfam" id="PF02896">
    <property type="entry name" value="PEP-utilizers_C"/>
    <property type="match status" value="1"/>
</dbReference>
<dbReference type="InterPro" id="IPR000121">
    <property type="entry name" value="PEP_util_C"/>
</dbReference>
<evidence type="ECO:0000256" key="7">
    <source>
        <dbReference type="ARBA" id="ARBA00022490"/>
    </source>
</evidence>
<keyword evidence="11" id="KW-0479">Metal-binding</keyword>
<evidence type="ECO:0000256" key="2">
    <source>
        <dbReference type="ARBA" id="ARBA00001946"/>
    </source>
</evidence>
<dbReference type="AlphaFoldDB" id="L0DZQ8"/>
<dbReference type="PRINTS" id="PR01736">
    <property type="entry name" value="PHPHTRNFRASE"/>
</dbReference>
<dbReference type="STRING" id="1255043.TVNIR_3448"/>
<dbReference type="Gene3D" id="3.50.30.10">
    <property type="entry name" value="Phosphohistidine domain"/>
    <property type="match status" value="1"/>
</dbReference>
<accession>L0DZQ8</accession>
<dbReference type="InterPro" id="IPR036618">
    <property type="entry name" value="PtsI_HPr-bd_sf"/>
</dbReference>
<dbReference type="Gene3D" id="3.20.20.60">
    <property type="entry name" value="Phosphoenolpyruvate-binding domains"/>
    <property type="match status" value="1"/>
</dbReference>
<protein>
    <recommendedName>
        <fullName evidence="5">phosphoenolpyruvate--protein phosphotransferase</fullName>
        <ecNumber evidence="5">2.7.3.9</ecNumber>
    </recommendedName>
</protein>
<reference evidence="15" key="1">
    <citation type="submission" date="2015-12" db="EMBL/GenBank/DDBJ databases">
        <authorList>
            <person name="Tikhonova T.V."/>
            <person name="Pavlov A.R."/>
            <person name="Beletsky A.V."/>
            <person name="Mardanov A.V."/>
            <person name="Sorokin D.Y."/>
            <person name="Ravin N.V."/>
            <person name="Popov V.O."/>
        </authorList>
    </citation>
    <scope>NUCLEOTIDE SEQUENCE</scope>
    <source>
        <strain evidence="15">DSM 14787</strain>
    </source>
</reference>
<evidence type="ECO:0000259" key="14">
    <source>
        <dbReference type="SMART" id="SM00065"/>
    </source>
</evidence>
<evidence type="ECO:0000256" key="9">
    <source>
        <dbReference type="ARBA" id="ARBA00022679"/>
    </source>
</evidence>
<dbReference type="PATRIC" id="fig|1255043.3.peg.3479"/>
<evidence type="ECO:0000256" key="13">
    <source>
        <dbReference type="ARBA" id="ARBA00022842"/>
    </source>
</evidence>
<dbReference type="GO" id="GO:0009401">
    <property type="term" value="P:phosphoenolpyruvate-dependent sugar phosphotransferase system"/>
    <property type="evidence" value="ECO:0007669"/>
    <property type="project" value="UniProtKB-KW"/>
</dbReference>
<evidence type="ECO:0000256" key="3">
    <source>
        <dbReference type="ARBA" id="ARBA00004496"/>
    </source>
</evidence>
<dbReference type="InterPro" id="IPR023151">
    <property type="entry name" value="PEP_util_CS"/>
</dbReference>
<evidence type="ECO:0000256" key="8">
    <source>
        <dbReference type="ARBA" id="ARBA00022597"/>
    </source>
</evidence>
<name>L0DZQ8_THIND</name>
<evidence type="ECO:0000313" key="16">
    <source>
        <dbReference type="Proteomes" id="UP000010809"/>
    </source>
</evidence>